<dbReference type="PROSITE" id="PS01173">
    <property type="entry name" value="LIPASE_GDXG_HIS"/>
    <property type="match status" value="1"/>
</dbReference>
<evidence type="ECO:0000313" key="5">
    <source>
        <dbReference type="Proteomes" id="UP000535890"/>
    </source>
</evidence>
<comment type="caution">
    <text evidence="4">The sequence shown here is derived from an EMBL/GenBank/DDBJ whole genome shotgun (WGS) entry which is preliminary data.</text>
</comment>
<dbReference type="InterPro" id="IPR050300">
    <property type="entry name" value="GDXG_lipolytic_enzyme"/>
</dbReference>
<dbReference type="RefSeq" id="WP_179795626.1">
    <property type="nucleotide sequence ID" value="NZ_BAABHP010000020.1"/>
</dbReference>
<comment type="similarity">
    <text evidence="1">Belongs to the 'GDXG' lipolytic enzyme family.</text>
</comment>
<dbReference type="EMBL" id="JACCBN010000001">
    <property type="protein sequence ID" value="NYD38139.1"/>
    <property type="molecule type" value="Genomic_DNA"/>
</dbReference>
<dbReference type="GO" id="GO:0016787">
    <property type="term" value="F:hydrolase activity"/>
    <property type="evidence" value="ECO:0007669"/>
    <property type="project" value="UniProtKB-KW"/>
</dbReference>
<keyword evidence="5" id="KW-1185">Reference proteome</keyword>
<name>A0A7Y9J880_9PSEU</name>
<feature type="domain" description="Alpha/beta hydrolase fold-3" evidence="3">
    <location>
        <begin position="82"/>
        <end position="284"/>
    </location>
</feature>
<dbReference type="AlphaFoldDB" id="A0A7Y9J880"/>
<keyword evidence="2 4" id="KW-0378">Hydrolase</keyword>
<reference evidence="4 5" key="1">
    <citation type="submission" date="2020-07" db="EMBL/GenBank/DDBJ databases">
        <title>Sequencing the genomes of 1000 actinobacteria strains.</title>
        <authorList>
            <person name="Klenk H.-P."/>
        </authorList>
    </citation>
    <scope>NUCLEOTIDE SEQUENCE [LARGE SCALE GENOMIC DNA]</scope>
    <source>
        <strain evidence="4 5">DSM 45772</strain>
    </source>
</reference>
<proteinExistence type="inferred from homology"/>
<dbReference type="PANTHER" id="PTHR48081">
    <property type="entry name" value="AB HYDROLASE SUPERFAMILY PROTEIN C4A8.06C"/>
    <property type="match status" value="1"/>
</dbReference>
<evidence type="ECO:0000256" key="1">
    <source>
        <dbReference type="ARBA" id="ARBA00010515"/>
    </source>
</evidence>
<dbReference type="InterPro" id="IPR029058">
    <property type="entry name" value="AB_hydrolase_fold"/>
</dbReference>
<dbReference type="Gene3D" id="3.40.50.1820">
    <property type="entry name" value="alpha/beta hydrolase"/>
    <property type="match status" value="1"/>
</dbReference>
<dbReference type="SUPFAM" id="SSF53474">
    <property type="entry name" value="alpha/beta-Hydrolases"/>
    <property type="match status" value="1"/>
</dbReference>
<evidence type="ECO:0000256" key="2">
    <source>
        <dbReference type="ARBA" id="ARBA00022801"/>
    </source>
</evidence>
<evidence type="ECO:0000259" key="3">
    <source>
        <dbReference type="Pfam" id="PF07859"/>
    </source>
</evidence>
<gene>
    <name evidence="4" type="ORF">BJ983_004241</name>
</gene>
<dbReference type="PANTHER" id="PTHR48081:SF8">
    <property type="entry name" value="ALPHA_BETA HYDROLASE FOLD-3 DOMAIN-CONTAINING PROTEIN-RELATED"/>
    <property type="match status" value="1"/>
</dbReference>
<accession>A0A7Y9J880</accession>
<dbReference type="EC" id="3.1.1.-" evidence="4"/>
<dbReference type="InterPro" id="IPR002168">
    <property type="entry name" value="Lipase_GDXG_HIS_AS"/>
</dbReference>
<dbReference type="InterPro" id="IPR013094">
    <property type="entry name" value="AB_hydrolase_3"/>
</dbReference>
<organism evidence="4 5">
    <name type="scientific">Actinomycetospora corticicola</name>
    <dbReference type="NCBI Taxonomy" id="663602"/>
    <lineage>
        <taxon>Bacteria</taxon>
        <taxon>Bacillati</taxon>
        <taxon>Actinomycetota</taxon>
        <taxon>Actinomycetes</taxon>
        <taxon>Pseudonocardiales</taxon>
        <taxon>Pseudonocardiaceae</taxon>
        <taxon>Actinomycetospora</taxon>
    </lineage>
</organism>
<evidence type="ECO:0000313" key="4">
    <source>
        <dbReference type="EMBL" id="NYD38139.1"/>
    </source>
</evidence>
<protein>
    <submittedName>
        <fullName evidence="4">Acetyl esterase</fullName>
        <ecNumber evidence="4">3.1.1.-</ecNumber>
    </submittedName>
</protein>
<dbReference type="Proteomes" id="UP000535890">
    <property type="component" value="Unassembled WGS sequence"/>
</dbReference>
<sequence length="309" mass="32365">MSALDPELAAGIEKLEADGWLPITRDTPEEARRNYRELALLRRGSVDLPVAEVHDDVVTDPTTDTDVVVRVYSPEQPSGITVVWLHGGGWVVGDLDTGDAAARRVCRHLGARVVSVDYRLAPEHPHPAALQDAHAALRWTATTIGGRLVVGGDSAGAGLAAGLALLARDWGPRLEGQLLLYPGLDPTLSSASVAANADGPFLTADDMRWFYARYLPDPAAHADPSVNLAEAARLSELAGLAPAVVAVAEFDPLRDEGVAHAGAMADAGVPVRLLRGEGLVHGFFGLGSVSAAAQREGDRALDGLAELLG</sequence>
<dbReference type="Pfam" id="PF07859">
    <property type="entry name" value="Abhydrolase_3"/>
    <property type="match status" value="1"/>
</dbReference>